<sequence>MIGSLLYLTASRPDIVFSVGLCARFQANPKESHLVVVKRILRYLKGTTDLCLWYPKGSNFNLVGYADADSAGFLVDRKSTSGMADFLGSCLVSWSTKKQNSVALSTAEAEYVVAASCCAQLLWIKQQLMDFGIDVGCIPIFCDTTSAISMTKKQVHHKRTKHIDVRHLFLRDNYEKGLITVDFCATDKQIADIFSKASSRDHFERNRLELGIIKIT</sequence>
<gene>
    <name evidence="2" type="primary">LOC142181170</name>
</gene>
<evidence type="ECO:0000313" key="2">
    <source>
        <dbReference type="RefSeq" id="XP_075109779.1"/>
    </source>
</evidence>
<proteinExistence type="predicted"/>
<dbReference type="Proteomes" id="UP000790787">
    <property type="component" value="Chromosome 5"/>
</dbReference>
<protein>
    <submittedName>
        <fullName evidence="2">Secreted RxLR effector protein 161-like</fullName>
    </submittedName>
</protein>
<organism evidence="1 2">
    <name type="scientific">Nicotiana tabacum</name>
    <name type="common">Common tobacco</name>
    <dbReference type="NCBI Taxonomy" id="4097"/>
    <lineage>
        <taxon>Eukaryota</taxon>
        <taxon>Viridiplantae</taxon>
        <taxon>Streptophyta</taxon>
        <taxon>Embryophyta</taxon>
        <taxon>Tracheophyta</taxon>
        <taxon>Spermatophyta</taxon>
        <taxon>Magnoliopsida</taxon>
        <taxon>eudicotyledons</taxon>
        <taxon>Gunneridae</taxon>
        <taxon>Pentapetalae</taxon>
        <taxon>asterids</taxon>
        <taxon>lamiids</taxon>
        <taxon>Solanales</taxon>
        <taxon>Solanaceae</taxon>
        <taxon>Nicotianoideae</taxon>
        <taxon>Nicotianeae</taxon>
        <taxon>Nicotiana</taxon>
    </lineage>
</organism>
<dbReference type="RefSeq" id="XP_075109779.1">
    <property type="nucleotide sequence ID" value="XM_075253678.1"/>
</dbReference>
<reference evidence="1" key="1">
    <citation type="journal article" date="2014" name="Nat. Commun.">
        <title>The tobacco genome sequence and its comparison with those of tomato and potato.</title>
        <authorList>
            <person name="Sierro N."/>
            <person name="Battey J.N."/>
            <person name="Ouadi S."/>
            <person name="Bakaher N."/>
            <person name="Bovet L."/>
            <person name="Willig A."/>
            <person name="Goepfert S."/>
            <person name="Peitsch M.C."/>
            <person name="Ivanov N.V."/>
        </authorList>
    </citation>
    <scope>NUCLEOTIDE SEQUENCE [LARGE SCALE GENOMIC DNA]</scope>
</reference>
<reference evidence="2" key="2">
    <citation type="submission" date="2025-08" db="UniProtKB">
        <authorList>
            <consortium name="RefSeq"/>
        </authorList>
    </citation>
    <scope>IDENTIFICATION</scope>
    <source>
        <tissue evidence="2">Leaf</tissue>
    </source>
</reference>
<keyword evidence="1" id="KW-1185">Reference proteome</keyword>
<accession>A0AC58UJW1</accession>
<evidence type="ECO:0000313" key="1">
    <source>
        <dbReference type="Proteomes" id="UP000790787"/>
    </source>
</evidence>
<name>A0AC58UJW1_TOBAC</name>